<keyword evidence="5" id="KW-0574">Periplasm</keyword>
<dbReference type="AlphaFoldDB" id="A0A0A6PE98"/>
<dbReference type="InterPro" id="IPR009056">
    <property type="entry name" value="Cyt_c-like_dom"/>
</dbReference>
<dbReference type="PROSITE" id="PS51007">
    <property type="entry name" value="CYTC"/>
    <property type="match status" value="2"/>
</dbReference>
<dbReference type="GO" id="GO:0020037">
    <property type="term" value="F:heme binding"/>
    <property type="evidence" value="ECO:0007669"/>
    <property type="project" value="InterPro"/>
</dbReference>
<dbReference type="EMBL" id="JSZA02000004">
    <property type="protein sequence ID" value="KHD08627.1"/>
    <property type="molecule type" value="Genomic_DNA"/>
</dbReference>
<feature type="binding site" description="axial binding residue" evidence="9">
    <location>
        <position position="87"/>
    </location>
    <ligand>
        <name>heme c</name>
        <dbReference type="ChEBI" id="CHEBI:61717"/>
        <label>1</label>
    </ligand>
    <ligandPart>
        <name>Fe</name>
        <dbReference type="ChEBI" id="CHEBI:18248"/>
    </ligandPart>
</feature>
<feature type="binding site" description="axial binding residue" evidence="9">
    <location>
        <position position="179"/>
    </location>
    <ligand>
        <name>heme c</name>
        <dbReference type="ChEBI" id="CHEBI:61717"/>
        <label>2</label>
    </ligand>
    <ligandPart>
        <name>Fe</name>
        <dbReference type="ChEBI" id="CHEBI:18248"/>
    </ligandPart>
</feature>
<protein>
    <recommendedName>
        <fullName evidence="11">Cytochrome c domain-containing protein</fullName>
    </recommendedName>
</protein>
<evidence type="ECO:0000256" key="8">
    <source>
        <dbReference type="PIRSR" id="PIRSR000005-1"/>
    </source>
</evidence>
<feature type="binding site" description="covalent" evidence="8">
    <location>
        <position position="34"/>
    </location>
    <ligand>
        <name>heme c</name>
        <dbReference type="ChEBI" id="CHEBI:61717"/>
        <label>1</label>
    </ligand>
</feature>
<name>A0A0A6PE98_9GAMM</name>
<comment type="subcellular location">
    <subcellularLocation>
        <location evidence="1">Periplasm</location>
    </subcellularLocation>
</comment>
<evidence type="ECO:0000313" key="12">
    <source>
        <dbReference type="EMBL" id="KHD08627.1"/>
    </source>
</evidence>
<gene>
    <name evidence="12" type="ORF">PN36_01730</name>
</gene>
<keyword evidence="3 8" id="KW-0349">Heme</keyword>
<sequence length="202" mass="22281">MIGKTGLTLLAGGALLMAGTVIAAPNGAELAEKCERCHGKNGISDKKEMPNIAGFSAVYFTDTMNAYKNGTRQGEKFKTEGHDETDMNAIAKSFNEQELTALGDYFESLTFVPRDQAFDSRLAHKGKKVYKKRCRKCHSSNGSDPDDDASILAGQSMSYLESQLEQFVNGERTTQPKKMKKQMKRLKDGDIPALIHFFASQQ</sequence>
<evidence type="ECO:0000256" key="10">
    <source>
        <dbReference type="SAM" id="SignalP"/>
    </source>
</evidence>
<dbReference type="SUPFAM" id="SSF46626">
    <property type="entry name" value="Cytochrome c"/>
    <property type="match status" value="2"/>
</dbReference>
<keyword evidence="6" id="KW-0249">Electron transport</keyword>
<organism evidence="12 13">
    <name type="scientific">Candidatus Thiomargarita nelsonii</name>
    <dbReference type="NCBI Taxonomy" id="1003181"/>
    <lineage>
        <taxon>Bacteria</taxon>
        <taxon>Pseudomonadati</taxon>
        <taxon>Pseudomonadota</taxon>
        <taxon>Gammaproteobacteria</taxon>
        <taxon>Thiotrichales</taxon>
        <taxon>Thiotrichaceae</taxon>
        <taxon>Thiomargarita</taxon>
    </lineage>
</organism>
<feature type="binding site" description="axial binding residue" evidence="9">
    <location>
        <position position="138"/>
    </location>
    <ligand>
        <name>heme c</name>
        <dbReference type="ChEBI" id="CHEBI:61717"/>
        <label>2</label>
    </ligand>
    <ligandPart>
        <name>Fe</name>
        <dbReference type="ChEBI" id="CHEBI:18248"/>
    </ligandPart>
</feature>
<evidence type="ECO:0000256" key="5">
    <source>
        <dbReference type="ARBA" id="ARBA00022764"/>
    </source>
</evidence>
<keyword evidence="2" id="KW-0813">Transport</keyword>
<comment type="PTM">
    <text evidence="8">Binds 2 heme c groups covalently per subunit.</text>
</comment>
<dbReference type="Proteomes" id="UP000030428">
    <property type="component" value="Unassembled WGS sequence"/>
</dbReference>
<accession>A0A0A6PE98</accession>
<feature type="binding site" description="covalent" evidence="8">
    <location>
        <position position="134"/>
    </location>
    <ligand>
        <name>heme c</name>
        <dbReference type="ChEBI" id="CHEBI:61717"/>
        <label>2</label>
    </ligand>
</feature>
<dbReference type="PANTHER" id="PTHR33751">
    <property type="entry name" value="CBB3-TYPE CYTOCHROME C OXIDASE SUBUNIT FIXP"/>
    <property type="match status" value="1"/>
</dbReference>
<feature type="chain" id="PRO_5002020341" description="Cytochrome c domain-containing protein" evidence="10">
    <location>
        <begin position="24"/>
        <end position="202"/>
    </location>
</feature>
<dbReference type="GO" id="GO:0005506">
    <property type="term" value="F:iron ion binding"/>
    <property type="evidence" value="ECO:0007669"/>
    <property type="project" value="InterPro"/>
</dbReference>
<evidence type="ECO:0000313" key="13">
    <source>
        <dbReference type="Proteomes" id="UP000030428"/>
    </source>
</evidence>
<evidence type="ECO:0000256" key="4">
    <source>
        <dbReference type="ARBA" id="ARBA00022723"/>
    </source>
</evidence>
<keyword evidence="7 9" id="KW-0408">Iron</keyword>
<keyword evidence="4 9" id="KW-0479">Metal-binding</keyword>
<keyword evidence="10" id="KW-0732">Signal</keyword>
<evidence type="ECO:0000256" key="3">
    <source>
        <dbReference type="ARBA" id="ARBA00022617"/>
    </source>
</evidence>
<feature type="binding site" description="covalent" evidence="8">
    <location>
        <position position="37"/>
    </location>
    <ligand>
        <name>heme c</name>
        <dbReference type="ChEBI" id="CHEBI:61717"/>
        <label>1</label>
    </ligand>
</feature>
<dbReference type="InterPro" id="IPR024167">
    <property type="entry name" value="Cytochrome_c4-like"/>
</dbReference>
<dbReference type="Pfam" id="PF00034">
    <property type="entry name" value="Cytochrom_C"/>
    <property type="match status" value="2"/>
</dbReference>
<evidence type="ECO:0000259" key="11">
    <source>
        <dbReference type="PROSITE" id="PS51007"/>
    </source>
</evidence>
<evidence type="ECO:0000256" key="1">
    <source>
        <dbReference type="ARBA" id="ARBA00004418"/>
    </source>
</evidence>
<dbReference type="GO" id="GO:0042597">
    <property type="term" value="C:periplasmic space"/>
    <property type="evidence" value="ECO:0007669"/>
    <property type="project" value="UniProtKB-SubCell"/>
</dbReference>
<feature type="signal peptide" evidence="10">
    <location>
        <begin position="1"/>
        <end position="23"/>
    </location>
</feature>
<feature type="binding site" description="axial binding residue" evidence="9">
    <location>
        <position position="38"/>
    </location>
    <ligand>
        <name>heme c</name>
        <dbReference type="ChEBI" id="CHEBI:61717"/>
        <label>1</label>
    </ligand>
    <ligandPart>
        <name>Fe</name>
        <dbReference type="ChEBI" id="CHEBI:18248"/>
    </ligandPart>
</feature>
<comment type="caution">
    <text evidence="12">The sequence shown here is derived from an EMBL/GenBank/DDBJ whole genome shotgun (WGS) entry which is preliminary data.</text>
</comment>
<dbReference type="InterPro" id="IPR050597">
    <property type="entry name" value="Cytochrome_c_Oxidase_Subunit"/>
</dbReference>
<dbReference type="PANTHER" id="PTHR33751:SF9">
    <property type="entry name" value="CYTOCHROME C4"/>
    <property type="match status" value="1"/>
</dbReference>
<reference evidence="12 13" key="1">
    <citation type="journal article" date="2016" name="Front. Microbiol.">
        <title>Single-Cell (Meta-)Genomics of a Dimorphic Candidatus Thiomargarita nelsonii Reveals Genomic Plasticity.</title>
        <authorList>
            <person name="Flood B.E."/>
            <person name="Fliss P."/>
            <person name="Jones D.S."/>
            <person name="Dick G.J."/>
            <person name="Jain S."/>
            <person name="Kaster A.K."/>
            <person name="Winkel M."/>
            <person name="Mussmann M."/>
            <person name="Bailey J."/>
        </authorList>
    </citation>
    <scope>NUCLEOTIDE SEQUENCE [LARGE SCALE GENOMIC DNA]</scope>
    <source>
        <strain evidence="12">Hydrate Ridge</strain>
    </source>
</reference>
<dbReference type="Gene3D" id="1.10.760.10">
    <property type="entry name" value="Cytochrome c-like domain"/>
    <property type="match status" value="2"/>
</dbReference>
<keyword evidence="13" id="KW-1185">Reference proteome</keyword>
<dbReference type="InterPro" id="IPR036909">
    <property type="entry name" value="Cyt_c-like_dom_sf"/>
</dbReference>
<feature type="binding site" description="covalent" evidence="8">
    <location>
        <position position="137"/>
    </location>
    <ligand>
        <name>heme c</name>
        <dbReference type="ChEBI" id="CHEBI:61717"/>
        <label>2</label>
    </ligand>
</feature>
<evidence type="ECO:0000256" key="6">
    <source>
        <dbReference type="ARBA" id="ARBA00022982"/>
    </source>
</evidence>
<dbReference type="PIRSF" id="PIRSF000005">
    <property type="entry name" value="Cytochrome_c4"/>
    <property type="match status" value="1"/>
</dbReference>
<dbReference type="GO" id="GO:0009055">
    <property type="term" value="F:electron transfer activity"/>
    <property type="evidence" value="ECO:0007669"/>
    <property type="project" value="InterPro"/>
</dbReference>
<evidence type="ECO:0000256" key="9">
    <source>
        <dbReference type="PIRSR" id="PIRSR000005-2"/>
    </source>
</evidence>
<feature type="domain" description="Cytochrome c" evidence="11">
    <location>
        <begin position="14"/>
        <end position="110"/>
    </location>
</feature>
<proteinExistence type="predicted"/>
<evidence type="ECO:0000256" key="7">
    <source>
        <dbReference type="ARBA" id="ARBA00023004"/>
    </source>
</evidence>
<feature type="domain" description="Cytochrome c" evidence="11">
    <location>
        <begin position="121"/>
        <end position="202"/>
    </location>
</feature>
<evidence type="ECO:0000256" key="2">
    <source>
        <dbReference type="ARBA" id="ARBA00022448"/>
    </source>
</evidence>